<proteinExistence type="predicted"/>
<evidence type="ECO:0000256" key="1">
    <source>
        <dbReference type="SAM" id="SignalP"/>
    </source>
</evidence>
<dbReference type="RefSeq" id="XP_018320042.1">
    <property type="nucleotide sequence ID" value="XM_018464540.2"/>
</dbReference>
<evidence type="ECO:0000313" key="3">
    <source>
        <dbReference type="RefSeq" id="XP_018320042.1"/>
    </source>
</evidence>
<name>A0A1W4WHV6_AGRPL</name>
<organism evidence="2 3">
    <name type="scientific">Agrilus planipennis</name>
    <name type="common">Emerald ash borer</name>
    <name type="synonym">Agrilus marcopoli</name>
    <dbReference type="NCBI Taxonomy" id="224129"/>
    <lineage>
        <taxon>Eukaryota</taxon>
        <taxon>Metazoa</taxon>
        <taxon>Ecdysozoa</taxon>
        <taxon>Arthropoda</taxon>
        <taxon>Hexapoda</taxon>
        <taxon>Insecta</taxon>
        <taxon>Pterygota</taxon>
        <taxon>Neoptera</taxon>
        <taxon>Endopterygota</taxon>
        <taxon>Coleoptera</taxon>
        <taxon>Polyphaga</taxon>
        <taxon>Elateriformia</taxon>
        <taxon>Buprestoidea</taxon>
        <taxon>Buprestidae</taxon>
        <taxon>Agrilinae</taxon>
        <taxon>Agrilus</taxon>
    </lineage>
</organism>
<dbReference type="KEGG" id="apln:108733394"/>
<dbReference type="AlphaFoldDB" id="A0A1W4WHV6"/>
<evidence type="ECO:0000313" key="2">
    <source>
        <dbReference type="Proteomes" id="UP000192223"/>
    </source>
</evidence>
<feature type="signal peptide" evidence="1">
    <location>
        <begin position="1"/>
        <end position="23"/>
    </location>
</feature>
<dbReference type="GeneID" id="108733394"/>
<accession>A0A1W4WHV6</accession>
<dbReference type="Proteomes" id="UP000192223">
    <property type="component" value="Unplaced"/>
</dbReference>
<reference evidence="3" key="1">
    <citation type="submission" date="2025-08" db="UniProtKB">
        <authorList>
            <consortium name="RefSeq"/>
        </authorList>
    </citation>
    <scope>IDENTIFICATION</scope>
    <source>
        <tissue evidence="3">Entire body</tissue>
    </source>
</reference>
<feature type="chain" id="PRO_5010720886" evidence="1">
    <location>
        <begin position="24"/>
        <end position="128"/>
    </location>
</feature>
<gene>
    <name evidence="3" type="primary">LOC108733394</name>
</gene>
<protein>
    <submittedName>
        <fullName evidence="3">Uncharacterized protein LOC108733394</fullName>
    </submittedName>
</protein>
<keyword evidence="1" id="KW-0732">Signal</keyword>
<dbReference type="InParanoid" id="A0A1W4WHV6"/>
<keyword evidence="2" id="KW-1185">Reference proteome</keyword>
<sequence length="128" mass="15145">MGGLQHQCSCFLFYFFFVQYLMASAFWNDDASNWFTDSISPASFKKHYPFSQDTNPCHTNYYSEKCRIYRKLVYGSQTLNDVFDEKDRLQSEREKKLSKISVNLNAHSCPCEYNTTYIDLGDNDYFPR</sequence>